<dbReference type="InterPro" id="IPR032627">
    <property type="entry name" value="DUF4876"/>
</dbReference>
<proteinExistence type="predicted"/>
<reference evidence="1" key="1">
    <citation type="submission" date="2024-08" db="EMBL/GenBank/DDBJ databases">
        <title>Whole genome sequence of Tenacibaculum sp. strain pbs-1 associated with black-spot shell disease in Akoya pearl oysters.</title>
        <authorList>
            <person name="Sakatoku A."/>
            <person name="Suzuki T."/>
            <person name="Hatano K."/>
            <person name="Seki M."/>
            <person name="Tanaka D."/>
            <person name="Nakamura S."/>
            <person name="Suzuki N."/>
            <person name="Isshiki T."/>
        </authorList>
    </citation>
    <scope>NUCLEOTIDE SEQUENCE</scope>
    <source>
        <strain evidence="1">Pbs-1</strain>
    </source>
</reference>
<dbReference type="Pfam" id="PF16215">
    <property type="entry name" value="DUF4876"/>
    <property type="match status" value="1"/>
</dbReference>
<dbReference type="EMBL" id="AP035888">
    <property type="protein sequence ID" value="BFP68955.1"/>
    <property type="molecule type" value="Genomic_DNA"/>
</dbReference>
<organism evidence="1">
    <name type="scientific">Tenacibaculum sp. Pbs-1</name>
    <dbReference type="NCBI Taxonomy" id="3238748"/>
    <lineage>
        <taxon>Bacteria</taxon>
        <taxon>Pseudomonadati</taxon>
        <taxon>Bacteroidota</taxon>
        <taxon>Flavobacteriia</taxon>
        <taxon>Flavobacteriales</taxon>
        <taxon>Flavobacteriaceae</taxon>
        <taxon>Tenacibaculum</taxon>
    </lineage>
</organism>
<sequence length="399" mass="45066">MKNIAYFLTVITLLVFTSCSDDPEVLIRKSDATFNLLNPSDLVKITQYTDVTISFTELNTKEKQEQKVTANLVNIELNQGSYEVSVSGKVQYDLNGETREGVVVAFVPELNFVSDVQAQDIQLALKAFSKDFIIEEVFFTGTLTPEGEQYYGDQYFKIYNNTDEVLYADGLILAQSKFLTVDKQEYTPDVMKTDFTTSSMIQIPGSGKEYAVEPGESLIIALGGINHKENNAKSIDLSSADFEMFYEGTGDVDNPAVTNVINFYDRIVPHNRGFNSYVLVRLPKGVNQTNYISDYKYNYEWLFVFGEYEIPQNESDYKIPNEWIVDAVNMSVESEFEWVVTDASLDSGYTYCGKVDRDASRYGKSVKRKVLQEIDGVRLLQDTNNSANDFIPEASLSVQ</sequence>
<evidence type="ECO:0000313" key="1">
    <source>
        <dbReference type="EMBL" id="BFP68955.1"/>
    </source>
</evidence>
<gene>
    <name evidence="1" type="ORF">Pbs1_22980</name>
</gene>
<dbReference type="AlphaFoldDB" id="A0AB33L5I7"/>
<protein>
    <submittedName>
        <fullName evidence="1">DUF4876 domain-containing protein</fullName>
    </submittedName>
</protein>
<name>A0AB33L5I7_9FLAO</name>
<dbReference type="PROSITE" id="PS51257">
    <property type="entry name" value="PROKAR_LIPOPROTEIN"/>
    <property type="match status" value="1"/>
</dbReference>
<accession>A0AB33L5I7</accession>